<dbReference type="InterPro" id="IPR050739">
    <property type="entry name" value="MFP"/>
</dbReference>
<evidence type="ECO:0000256" key="11">
    <source>
        <dbReference type="SAM" id="MobiDB-lite"/>
    </source>
</evidence>
<gene>
    <name evidence="14" type="primary">prsE_1</name>
    <name evidence="14" type="ORF">EHSB41UT_02014</name>
</gene>
<dbReference type="PANTHER" id="PTHR30386:SF26">
    <property type="entry name" value="TRANSPORT PROTEIN COMB"/>
    <property type="match status" value="1"/>
</dbReference>
<dbReference type="GO" id="GO:0009306">
    <property type="term" value="P:protein secretion"/>
    <property type="evidence" value="ECO:0007669"/>
    <property type="project" value="InterPro"/>
</dbReference>
<dbReference type="Proteomes" id="UP000196573">
    <property type="component" value="Unassembled WGS sequence"/>
</dbReference>
<dbReference type="InterPro" id="IPR006144">
    <property type="entry name" value="Secretion_HlyD_CS"/>
</dbReference>
<name>A0A1X7AIV2_9GAMM</name>
<dbReference type="OrthoDB" id="9775513at2"/>
<comment type="subcellular location">
    <subcellularLocation>
        <location evidence="1 9">Cell inner membrane</location>
        <topology evidence="1 9">Single-pass membrane protein</topology>
    </subcellularLocation>
</comment>
<evidence type="ECO:0000313" key="15">
    <source>
        <dbReference type="Proteomes" id="UP000196573"/>
    </source>
</evidence>
<evidence type="ECO:0000256" key="5">
    <source>
        <dbReference type="ARBA" id="ARBA00022519"/>
    </source>
</evidence>
<keyword evidence="10" id="KW-0175">Coiled coil</keyword>
<feature type="coiled-coil region" evidence="10">
    <location>
        <begin position="184"/>
        <end position="232"/>
    </location>
</feature>
<dbReference type="GO" id="GO:0005886">
    <property type="term" value="C:plasma membrane"/>
    <property type="evidence" value="ECO:0007669"/>
    <property type="project" value="UniProtKB-SubCell"/>
</dbReference>
<sequence>MADKNDNKTVPLDPRRGRKKTRPPVPKGQKAPVAQFPKQGREPRKASAVELEYMSDTSAAMLLKSPQGGRMLIVISFLAIIMAIAWASWAEVDEITRGDGKVVPSSRLQVVQNLEGGILEKLLVQEGDRVAKGQILMVLDDTSFNSTFKESEVEYYSLLAAIARLKAQSEGSELIFPEAVSEFADVQRREMRLYNSQQEALETELEIVAEKVRQSEQEVKALETRRDHLQRSYDLGMKELSMTRPLAQKGVVSEVEMIQLEQRVNDLLSELNEAQLNLPRLQSTMQEQKTKEREVVLKFREKSQEELRDQEVKIAQLTESRKSLQDQVARREVRAPLAGIVKKINVTTVGGVVQPGMDLIEIVPVEEALLVETKINPKDVAFLQSGDKAIVKLTAYDFAIYGGLEGVVDHISADTITDEEGESFYQVRIKTQKNHLGSNEKPLEIIPGMHAQVDIVTGKKTILSYLLKPILKARDNALTER</sequence>
<evidence type="ECO:0000256" key="10">
    <source>
        <dbReference type="SAM" id="Coils"/>
    </source>
</evidence>
<proteinExistence type="inferred from homology"/>
<evidence type="ECO:0000259" key="12">
    <source>
        <dbReference type="Pfam" id="PF25994"/>
    </source>
</evidence>
<evidence type="ECO:0000256" key="6">
    <source>
        <dbReference type="ARBA" id="ARBA00022692"/>
    </source>
</evidence>
<reference evidence="14 15" key="1">
    <citation type="submission" date="2017-03" db="EMBL/GenBank/DDBJ databases">
        <authorList>
            <person name="Afonso C.L."/>
            <person name="Miller P.J."/>
            <person name="Scott M.A."/>
            <person name="Spackman E."/>
            <person name="Goraichik I."/>
            <person name="Dimitrov K.M."/>
            <person name="Suarez D.L."/>
            <person name="Swayne D.E."/>
        </authorList>
    </citation>
    <scope>NUCLEOTIDE SEQUENCE [LARGE SCALE GENOMIC DNA]</scope>
    <source>
        <strain evidence="14">SB41UT1</strain>
    </source>
</reference>
<dbReference type="InterPro" id="IPR010129">
    <property type="entry name" value="T1SS_HlyD"/>
</dbReference>
<keyword evidence="8 9" id="KW-0472">Membrane</keyword>
<keyword evidence="5 9" id="KW-0997">Cell inner membrane</keyword>
<dbReference type="Pfam" id="PF26002">
    <property type="entry name" value="Beta-barrel_AprE"/>
    <property type="match status" value="1"/>
</dbReference>
<keyword evidence="6 9" id="KW-0812">Transmembrane</keyword>
<dbReference type="PANTHER" id="PTHR30386">
    <property type="entry name" value="MEMBRANE FUSION SUBUNIT OF EMRAB-TOLC MULTIDRUG EFFLUX PUMP"/>
    <property type="match status" value="1"/>
</dbReference>
<evidence type="ECO:0000313" key="14">
    <source>
        <dbReference type="EMBL" id="SMA45863.1"/>
    </source>
</evidence>
<dbReference type="EMBL" id="FWPT01000004">
    <property type="protein sequence ID" value="SMA45863.1"/>
    <property type="molecule type" value="Genomic_DNA"/>
</dbReference>
<feature type="domain" description="AprE-like long alpha-helical hairpin" evidence="12">
    <location>
        <begin position="147"/>
        <end position="327"/>
    </location>
</feature>
<keyword evidence="4 9" id="KW-1003">Cell membrane</keyword>
<keyword evidence="15" id="KW-1185">Reference proteome</keyword>
<comment type="similarity">
    <text evidence="2 9">Belongs to the membrane fusion protein (MFP) (TC 8.A.1) family.</text>
</comment>
<evidence type="ECO:0000256" key="1">
    <source>
        <dbReference type="ARBA" id="ARBA00004377"/>
    </source>
</evidence>
<dbReference type="Gene3D" id="2.40.50.100">
    <property type="match status" value="1"/>
</dbReference>
<dbReference type="AlphaFoldDB" id="A0A1X7AIV2"/>
<evidence type="ECO:0000259" key="13">
    <source>
        <dbReference type="Pfam" id="PF26002"/>
    </source>
</evidence>
<keyword evidence="3 9" id="KW-0813">Transport</keyword>
<dbReference type="InterPro" id="IPR058982">
    <property type="entry name" value="Beta-barrel_AprE"/>
</dbReference>
<evidence type="ECO:0000256" key="3">
    <source>
        <dbReference type="ARBA" id="ARBA00022448"/>
    </source>
</evidence>
<keyword evidence="7 9" id="KW-1133">Transmembrane helix</keyword>
<evidence type="ECO:0000256" key="8">
    <source>
        <dbReference type="ARBA" id="ARBA00023136"/>
    </source>
</evidence>
<dbReference type="SUPFAM" id="SSF111369">
    <property type="entry name" value="HlyD-like secretion proteins"/>
    <property type="match status" value="1"/>
</dbReference>
<evidence type="ECO:0000256" key="9">
    <source>
        <dbReference type="RuleBase" id="RU365093"/>
    </source>
</evidence>
<dbReference type="NCBIfam" id="TIGR01843">
    <property type="entry name" value="type_I_hlyD"/>
    <property type="match status" value="1"/>
</dbReference>
<feature type="region of interest" description="Disordered" evidence="11">
    <location>
        <begin position="1"/>
        <end position="47"/>
    </location>
</feature>
<evidence type="ECO:0000256" key="7">
    <source>
        <dbReference type="ARBA" id="ARBA00022989"/>
    </source>
</evidence>
<dbReference type="PROSITE" id="PS00543">
    <property type="entry name" value="HLYD_FAMILY"/>
    <property type="match status" value="1"/>
</dbReference>
<dbReference type="RefSeq" id="WP_087109415.1">
    <property type="nucleotide sequence ID" value="NZ_CBCSCN010000002.1"/>
</dbReference>
<evidence type="ECO:0000256" key="4">
    <source>
        <dbReference type="ARBA" id="ARBA00022475"/>
    </source>
</evidence>
<dbReference type="Pfam" id="PF25994">
    <property type="entry name" value="HH_AprE"/>
    <property type="match status" value="1"/>
</dbReference>
<accession>A0A1X7AIV2</accession>
<organism evidence="14 15">
    <name type="scientific">Parendozoicomonas haliclonae</name>
    <dbReference type="NCBI Taxonomy" id="1960125"/>
    <lineage>
        <taxon>Bacteria</taxon>
        <taxon>Pseudomonadati</taxon>
        <taxon>Pseudomonadota</taxon>
        <taxon>Gammaproteobacteria</taxon>
        <taxon>Oceanospirillales</taxon>
        <taxon>Endozoicomonadaceae</taxon>
        <taxon>Parendozoicomonas</taxon>
    </lineage>
</organism>
<dbReference type="Gene3D" id="2.40.30.170">
    <property type="match status" value="1"/>
</dbReference>
<protein>
    <recommendedName>
        <fullName evidence="9">Membrane fusion protein (MFP) family protein</fullName>
    </recommendedName>
</protein>
<evidence type="ECO:0000256" key="2">
    <source>
        <dbReference type="ARBA" id="ARBA00009477"/>
    </source>
</evidence>
<feature type="coiled-coil region" evidence="10">
    <location>
        <begin position="257"/>
        <end position="334"/>
    </location>
</feature>
<dbReference type="InterPro" id="IPR058781">
    <property type="entry name" value="HH_AprE-like"/>
</dbReference>
<dbReference type="PRINTS" id="PR01490">
    <property type="entry name" value="RTXTOXIND"/>
</dbReference>
<feature type="domain" description="AprE-like beta-barrel" evidence="13">
    <location>
        <begin position="369"/>
        <end position="458"/>
    </location>
</feature>
<feature type="transmembrane region" description="Helical" evidence="9">
    <location>
        <begin position="71"/>
        <end position="89"/>
    </location>
</feature>